<dbReference type="Proteomes" id="UP000308652">
    <property type="component" value="Unassembled WGS sequence"/>
</dbReference>
<reference evidence="1 2" key="1">
    <citation type="journal article" date="2019" name="Nat. Ecol. Evol.">
        <title>Megaphylogeny resolves global patterns of mushroom evolution.</title>
        <authorList>
            <person name="Varga T."/>
            <person name="Krizsan K."/>
            <person name="Foldi C."/>
            <person name="Dima B."/>
            <person name="Sanchez-Garcia M."/>
            <person name="Sanchez-Ramirez S."/>
            <person name="Szollosi G.J."/>
            <person name="Szarkandi J.G."/>
            <person name="Papp V."/>
            <person name="Albert L."/>
            <person name="Andreopoulos W."/>
            <person name="Angelini C."/>
            <person name="Antonin V."/>
            <person name="Barry K.W."/>
            <person name="Bougher N.L."/>
            <person name="Buchanan P."/>
            <person name="Buyck B."/>
            <person name="Bense V."/>
            <person name="Catcheside P."/>
            <person name="Chovatia M."/>
            <person name="Cooper J."/>
            <person name="Damon W."/>
            <person name="Desjardin D."/>
            <person name="Finy P."/>
            <person name="Geml J."/>
            <person name="Haridas S."/>
            <person name="Hughes K."/>
            <person name="Justo A."/>
            <person name="Karasinski D."/>
            <person name="Kautmanova I."/>
            <person name="Kiss B."/>
            <person name="Kocsube S."/>
            <person name="Kotiranta H."/>
            <person name="LaButti K.M."/>
            <person name="Lechner B.E."/>
            <person name="Liimatainen K."/>
            <person name="Lipzen A."/>
            <person name="Lukacs Z."/>
            <person name="Mihaltcheva S."/>
            <person name="Morgado L.N."/>
            <person name="Niskanen T."/>
            <person name="Noordeloos M.E."/>
            <person name="Ohm R.A."/>
            <person name="Ortiz-Santana B."/>
            <person name="Ovrebo C."/>
            <person name="Racz N."/>
            <person name="Riley R."/>
            <person name="Savchenko A."/>
            <person name="Shiryaev A."/>
            <person name="Soop K."/>
            <person name="Spirin V."/>
            <person name="Szebenyi C."/>
            <person name="Tomsovsky M."/>
            <person name="Tulloss R.E."/>
            <person name="Uehling J."/>
            <person name="Grigoriev I.V."/>
            <person name="Vagvolgyi C."/>
            <person name="Papp T."/>
            <person name="Martin F.M."/>
            <person name="Miettinen O."/>
            <person name="Hibbett D.S."/>
            <person name="Nagy L.G."/>
        </authorList>
    </citation>
    <scope>NUCLEOTIDE SEQUENCE [LARGE SCALE GENOMIC DNA]</scope>
    <source>
        <strain evidence="1 2">CBS 166.37</strain>
    </source>
</reference>
<keyword evidence="2" id="KW-1185">Reference proteome</keyword>
<organism evidence="1 2">
    <name type="scientific">Crucibulum laeve</name>
    <dbReference type="NCBI Taxonomy" id="68775"/>
    <lineage>
        <taxon>Eukaryota</taxon>
        <taxon>Fungi</taxon>
        <taxon>Dikarya</taxon>
        <taxon>Basidiomycota</taxon>
        <taxon>Agaricomycotina</taxon>
        <taxon>Agaricomycetes</taxon>
        <taxon>Agaricomycetidae</taxon>
        <taxon>Agaricales</taxon>
        <taxon>Agaricineae</taxon>
        <taxon>Nidulariaceae</taxon>
        <taxon>Crucibulum</taxon>
    </lineage>
</organism>
<protein>
    <submittedName>
        <fullName evidence="1">Uncharacterized protein</fullName>
    </submittedName>
</protein>
<sequence length="231" mass="25770">MSTAITPYSPSNSHLALIPNIDVQGLCNSFSPPFYKLKPTDVAAIICPDGTVAYHISTAVAQSLYNFGTNIANAIIDAAAPLPANYHPLTHQVLLPRTITTNQLAAINMPLPRVLNFNNYFPSVEEVLHAHKTLQNLTIEGLFWVLVAKYQTHHLGATSLWKWGPNVDLPHFRNEHIRSLFNAYFHRGSDIAIGTPRSIKSYCHYLHLKDSLISLVEDHSINEGSLYSDRF</sequence>
<gene>
    <name evidence="1" type="ORF">BDQ12DRAFT_669829</name>
</gene>
<dbReference type="EMBL" id="ML213639">
    <property type="protein sequence ID" value="TFK33909.1"/>
    <property type="molecule type" value="Genomic_DNA"/>
</dbReference>
<name>A0A5C3LL95_9AGAR</name>
<dbReference type="AlphaFoldDB" id="A0A5C3LL95"/>
<proteinExistence type="predicted"/>
<evidence type="ECO:0000313" key="1">
    <source>
        <dbReference type="EMBL" id="TFK33909.1"/>
    </source>
</evidence>
<evidence type="ECO:0000313" key="2">
    <source>
        <dbReference type="Proteomes" id="UP000308652"/>
    </source>
</evidence>
<accession>A0A5C3LL95</accession>